<reference evidence="1 2" key="1">
    <citation type="submission" date="2016-11" db="EMBL/GenBank/DDBJ databases">
        <authorList>
            <person name="Jaros S."/>
            <person name="Januszkiewicz K."/>
            <person name="Wedrychowicz H."/>
        </authorList>
    </citation>
    <scope>NUCLEOTIDE SEQUENCE [LARGE SCALE GENOMIC DNA]</scope>
    <source>
        <strain evidence="1 2">LMG 20594</strain>
    </source>
</reference>
<organism evidence="1 2">
    <name type="scientific">Paraburkholderia terricola</name>
    <dbReference type="NCBI Taxonomy" id="169427"/>
    <lineage>
        <taxon>Bacteria</taxon>
        <taxon>Pseudomonadati</taxon>
        <taxon>Pseudomonadota</taxon>
        <taxon>Betaproteobacteria</taxon>
        <taxon>Burkholderiales</taxon>
        <taxon>Burkholderiaceae</taxon>
        <taxon>Paraburkholderia</taxon>
    </lineage>
</organism>
<sequence>MKNSMAYRTFFFMPEWSVKYPSTGRGSVSKINASMVLQVIKHLWHSVTRQIDG</sequence>
<protein>
    <submittedName>
        <fullName evidence="1">Uncharacterized protein</fullName>
    </submittedName>
</protein>
<name>A0A1M6YVU1_9BURK</name>
<evidence type="ECO:0000313" key="2">
    <source>
        <dbReference type="Proteomes" id="UP000184395"/>
    </source>
</evidence>
<accession>A0A1M6YVU1</accession>
<proteinExistence type="predicted"/>
<evidence type="ECO:0000313" key="1">
    <source>
        <dbReference type="EMBL" id="SHL22192.1"/>
    </source>
</evidence>
<dbReference type="Proteomes" id="UP000184395">
    <property type="component" value="Unassembled WGS sequence"/>
</dbReference>
<gene>
    <name evidence="1" type="ORF">SAMN05192548_107914</name>
</gene>
<dbReference type="AlphaFoldDB" id="A0A1M6YVU1"/>
<dbReference type="EMBL" id="FRAB01000079">
    <property type="protein sequence ID" value="SHL22192.1"/>
    <property type="molecule type" value="Genomic_DNA"/>
</dbReference>